<dbReference type="EMBL" id="NPHW01003890">
    <property type="protein sequence ID" value="OXV08791.1"/>
    <property type="molecule type" value="Genomic_DNA"/>
</dbReference>
<evidence type="ECO:0000313" key="2">
    <source>
        <dbReference type="Proteomes" id="UP000243515"/>
    </source>
</evidence>
<comment type="caution">
    <text evidence="1">The sequence shown here is derived from an EMBL/GenBank/DDBJ whole genome shotgun (WGS) entry which is preliminary data.</text>
</comment>
<evidence type="ECO:0000313" key="1">
    <source>
        <dbReference type="EMBL" id="OXV08791.1"/>
    </source>
</evidence>
<dbReference type="OrthoDB" id="3935139at2759"/>
<accession>A0A232LX98</accession>
<dbReference type="Proteomes" id="UP000243515">
    <property type="component" value="Unassembled WGS sequence"/>
</dbReference>
<protein>
    <recommendedName>
        <fullName evidence="3">hAT-like transposase RNase-H fold domain-containing protein</fullName>
    </recommendedName>
</protein>
<gene>
    <name evidence="1" type="ORF">Egran_03446</name>
</gene>
<dbReference type="InterPro" id="IPR012337">
    <property type="entry name" value="RNaseH-like_sf"/>
</dbReference>
<dbReference type="AlphaFoldDB" id="A0A232LX98"/>
<reference evidence="1 2" key="1">
    <citation type="journal article" date="2015" name="Environ. Microbiol.">
        <title>Metagenome sequence of Elaphomyces granulatus from sporocarp tissue reveals Ascomycota ectomycorrhizal fingerprints of genome expansion and a Proteobacteria-rich microbiome.</title>
        <authorList>
            <person name="Quandt C.A."/>
            <person name="Kohler A."/>
            <person name="Hesse C.N."/>
            <person name="Sharpton T.J."/>
            <person name="Martin F."/>
            <person name="Spatafora J.W."/>
        </authorList>
    </citation>
    <scope>NUCLEOTIDE SEQUENCE [LARGE SCALE GENOMIC DNA]</scope>
    <source>
        <strain evidence="1 2">OSC145934</strain>
    </source>
</reference>
<evidence type="ECO:0008006" key="3">
    <source>
        <dbReference type="Google" id="ProtNLM"/>
    </source>
</evidence>
<name>A0A232LX98_9EURO</name>
<keyword evidence="2" id="KW-1185">Reference proteome</keyword>
<sequence>ALDHEGAVDVYTKANYDSLQSEFLEPEDWESLRKICAFLQPFHESTMKTQGDQATIDRVLFTMDILIEHFQLALQDHEADKEFCARIQHGWDKFDAYYSKTDLTPVYAAAVILHPNRRKAYLDRNWRVEWRKPAMKSARKLWETYRKKVSVPISVEHVEPLRTSAGKDSKDLSVFERIGRKLENNQVSKDEFDDYVAGMPEALGTHLDLGSLE</sequence>
<feature type="non-terminal residue" evidence="1">
    <location>
        <position position="1"/>
    </location>
</feature>
<organism evidence="1 2">
    <name type="scientific">Elaphomyces granulatus</name>
    <dbReference type="NCBI Taxonomy" id="519963"/>
    <lineage>
        <taxon>Eukaryota</taxon>
        <taxon>Fungi</taxon>
        <taxon>Dikarya</taxon>
        <taxon>Ascomycota</taxon>
        <taxon>Pezizomycotina</taxon>
        <taxon>Eurotiomycetes</taxon>
        <taxon>Eurotiomycetidae</taxon>
        <taxon>Eurotiales</taxon>
        <taxon>Elaphomycetaceae</taxon>
        <taxon>Elaphomyces</taxon>
    </lineage>
</organism>
<dbReference type="SUPFAM" id="SSF53098">
    <property type="entry name" value="Ribonuclease H-like"/>
    <property type="match status" value="1"/>
</dbReference>
<proteinExistence type="predicted"/>